<protein>
    <submittedName>
        <fullName evidence="2">Uncharacterized protein</fullName>
    </submittedName>
</protein>
<organism evidence="2 3">
    <name type="scientific">Sarocladium strictum</name>
    <name type="common">Black bundle disease fungus</name>
    <name type="synonym">Acremonium strictum</name>
    <dbReference type="NCBI Taxonomy" id="5046"/>
    <lineage>
        <taxon>Eukaryota</taxon>
        <taxon>Fungi</taxon>
        <taxon>Dikarya</taxon>
        <taxon>Ascomycota</taxon>
        <taxon>Pezizomycotina</taxon>
        <taxon>Sordariomycetes</taxon>
        <taxon>Hypocreomycetidae</taxon>
        <taxon>Hypocreales</taxon>
        <taxon>Sarocladiaceae</taxon>
        <taxon>Sarocladium</taxon>
    </lineage>
</organism>
<evidence type="ECO:0000313" key="3">
    <source>
        <dbReference type="Proteomes" id="UP001175261"/>
    </source>
</evidence>
<name>A0AA39L4K8_SARSR</name>
<keyword evidence="3" id="KW-1185">Reference proteome</keyword>
<feature type="region of interest" description="Disordered" evidence="1">
    <location>
        <begin position="1"/>
        <end position="25"/>
    </location>
</feature>
<reference evidence="2" key="1">
    <citation type="submission" date="2022-10" db="EMBL/GenBank/DDBJ databases">
        <title>Determination and structural analysis of whole genome sequence of Sarocladium strictum F4-1.</title>
        <authorList>
            <person name="Hu L."/>
            <person name="Jiang Y."/>
        </authorList>
    </citation>
    <scope>NUCLEOTIDE SEQUENCE</scope>
    <source>
        <strain evidence="2">F4-1</strain>
    </source>
</reference>
<sequence length="620" mass="68869">MPTTDPDTASICDRRPTSIKGSNEAVGTSAIQLHHRKCHDLQTVLDSFEGKDASLREGGSSWTDVLESMAAAREDYNQKRRETKAGSVHANKSTIATLEMLTDMIPDQDGLSILRGGLKVVFKLVQRRIYNREEILGAFEDIPLTFLRACEKLQTHPNDAELHSYVEELFGTLLEQIPKLVNILLRQHKGSLPSRIFKQHPEHEASIISSCVEAVSRASRRVSDRIGVLEGKVIVETLRETQSIGLKVDETSAEIHLLQRGQAQLDLKLEEQSARARAEIPFMINMAMNPIYTELQTMRHVLMASLSDPSWLRAGLETLQQEYAQLPWQPGEALPSSTSGPTSSTEMFCALGLPDPELVDNDIYQALQTGNKMRAAYRHTPLEQAGYVLLETRFQIWIQPSNNTSDVILVHGRLGNFTEGKISGLSVVAAMFSTVRHFPRFVILHHFCGLHDRYRDAGSGPVGLLQSLIAQLLVHINGNSGFTVLPGMQENSDHLQSAADGNFASLCWLFGFLYCQLKVDLVVYCIIDGIDSFEGGQEGWAEQMCDVVELLTNLAAGSGSRGPVLKLLLTAAKRSVKVHHRLDRSCQIWLSEDKKLPHNAHQSVLRSDLDRAIAFQPSKV</sequence>
<gene>
    <name evidence="2" type="ORF">NLU13_8034</name>
</gene>
<evidence type="ECO:0000256" key="1">
    <source>
        <dbReference type="SAM" id="MobiDB-lite"/>
    </source>
</evidence>
<accession>A0AA39L4K8</accession>
<dbReference type="EMBL" id="JAPDFR010000008">
    <property type="protein sequence ID" value="KAK0383943.1"/>
    <property type="molecule type" value="Genomic_DNA"/>
</dbReference>
<evidence type="ECO:0000313" key="2">
    <source>
        <dbReference type="EMBL" id="KAK0383943.1"/>
    </source>
</evidence>
<dbReference type="AlphaFoldDB" id="A0AA39L4K8"/>
<dbReference type="PANTHER" id="PTHR40619:SF3">
    <property type="entry name" value="FUNGAL STAND N-TERMINAL GOODBYE DOMAIN-CONTAINING PROTEIN"/>
    <property type="match status" value="1"/>
</dbReference>
<proteinExistence type="predicted"/>
<dbReference type="PANTHER" id="PTHR40619">
    <property type="entry name" value="FUNGAL STAND N-TERMINAL GOODBYE DOMAIN-CONTAINING PROTEIN"/>
    <property type="match status" value="1"/>
</dbReference>
<comment type="caution">
    <text evidence="2">The sequence shown here is derived from an EMBL/GenBank/DDBJ whole genome shotgun (WGS) entry which is preliminary data.</text>
</comment>
<dbReference type="Proteomes" id="UP001175261">
    <property type="component" value="Unassembled WGS sequence"/>
</dbReference>